<proteinExistence type="predicted"/>
<accession>A0AAW0HRM4</accession>
<gene>
    <name evidence="1" type="ORF">U0070_000424</name>
</gene>
<dbReference type="Proteomes" id="UP001488838">
    <property type="component" value="Unassembled WGS sequence"/>
</dbReference>
<comment type="caution">
    <text evidence="1">The sequence shown here is derived from an EMBL/GenBank/DDBJ whole genome shotgun (WGS) entry which is preliminary data.</text>
</comment>
<dbReference type="AlphaFoldDB" id="A0AAW0HRM4"/>
<dbReference type="EMBL" id="JBBHLL010000364">
    <property type="protein sequence ID" value="KAK7804718.1"/>
    <property type="molecule type" value="Genomic_DNA"/>
</dbReference>
<name>A0AAW0HRM4_MYOGA</name>
<organism evidence="1 2">
    <name type="scientific">Myodes glareolus</name>
    <name type="common">Bank vole</name>
    <name type="synonym">Clethrionomys glareolus</name>
    <dbReference type="NCBI Taxonomy" id="447135"/>
    <lineage>
        <taxon>Eukaryota</taxon>
        <taxon>Metazoa</taxon>
        <taxon>Chordata</taxon>
        <taxon>Craniata</taxon>
        <taxon>Vertebrata</taxon>
        <taxon>Euteleostomi</taxon>
        <taxon>Mammalia</taxon>
        <taxon>Eutheria</taxon>
        <taxon>Euarchontoglires</taxon>
        <taxon>Glires</taxon>
        <taxon>Rodentia</taxon>
        <taxon>Myomorpha</taxon>
        <taxon>Muroidea</taxon>
        <taxon>Cricetidae</taxon>
        <taxon>Arvicolinae</taxon>
        <taxon>Myodes</taxon>
    </lineage>
</organism>
<reference evidence="1 2" key="1">
    <citation type="journal article" date="2023" name="bioRxiv">
        <title>Conserved and derived expression patterns and positive selection on dental genes reveal complex evolutionary context of ever-growing rodent molars.</title>
        <authorList>
            <person name="Calamari Z.T."/>
            <person name="Song A."/>
            <person name="Cohen E."/>
            <person name="Akter M."/>
            <person name="Roy R.D."/>
            <person name="Hallikas O."/>
            <person name="Christensen M.M."/>
            <person name="Li P."/>
            <person name="Marangoni P."/>
            <person name="Jernvall J."/>
            <person name="Klein O.D."/>
        </authorList>
    </citation>
    <scope>NUCLEOTIDE SEQUENCE [LARGE SCALE GENOMIC DNA]</scope>
    <source>
        <strain evidence="1">V071</strain>
    </source>
</reference>
<sequence length="143" mass="15825">MGLETSKGDESCFSYPAPQSPPCTDTATQVTNQRRTDCECWWAQQETPGGEEVILMELQKRVTWSRDLRNVNLQLALQAASRLASLHAFAVTTQIRVQAIPLSRELKQQKLVPLMVAALSENPQTEFSIATGHEGDQGTPKLT</sequence>
<evidence type="ECO:0000313" key="2">
    <source>
        <dbReference type="Proteomes" id="UP001488838"/>
    </source>
</evidence>
<keyword evidence="2" id="KW-1185">Reference proteome</keyword>
<evidence type="ECO:0000313" key="1">
    <source>
        <dbReference type="EMBL" id="KAK7804718.1"/>
    </source>
</evidence>
<feature type="non-terminal residue" evidence="1">
    <location>
        <position position="143"/>
    </location>
</feature>
<protein>
    <submittedName>
        <fullName evidence="1">Uncharacterized protein</fullName>
    </submittedName>
</protein>